<dbReference type="SMART" id="SM00382">
    <property type="entry name" value="AAA"/>
    <property type="match status" value="1"/>
</dbReference>
<feature type="domain" description="TIR" evidence="12">
    <location>
        <begin position="896"/>
        <end position="1062"/>
    </location>
</feature>
<evidence type="ECO:0000256" key="3">
    <source>
        <dbReference type="ARBA" id="ARBA00022737"/>
    </source>
</evidence>
<dbReference type="SMART" id="SM00220">
    <property type="entry name" value="S_TKc"/>
    <property type="match status" value="1"/>
</dbReference>
<accession>A0A8T2E0M3</accession>
<dbReference type="FunFam" id="3.40.50.10140:FF:000007">
    <property type="entry name" value="Disease resistance protein (TIR-NBS-LRR class)"/>
    <property type="match status" value="1"/>
</dbReference>
<dbReference type="Pfam" id="PF01582">
    <property type="entry name" value="TIR"/>
    <property type="match status" value="1"/>
</dbReference>
<dbReference type="FunFam" id="1.10.510.10:FF:001893">
    <property type="entry name" value="Probable serine/threonine-protein kinase DDB_G0291918"/>
    <property type="match status" value="1"/>
</dbReference>
<comment type="catalytic activity">
    <reaction evidence="9">
        <text>NAD(+) + H2O = ADP-D-ribose + nicotinamide + H(+)</text>
        <dbReference type="Rhea" id="RHEA:16301"/>
        <dbReference type="ChEBI" id="CHEBI:15377"/>
        <dbReference type="ChEBI" id="CHEBI:15378"/>
        <dbReference type="ChEBI" id="CHEBI:17154"/>
        <dbReference type="ChEBI" id="CHEBI:57540"/>
        <dbReference type="ChEBI" id="CHEBI:57967"/>
        <dbReference type="EC" id="3.2.2.6"/>
    </reaction>
    <physiologicalReaction direction="left-to-right" evidence="9">
        <dbReference type="Rhea" id="RHEA:16302"/>
    </physiologicalReaction>
</comment>
<dbReference type="InterPro" id="IPR000719">
    <property type="entry name" value="Prot_kinase_dom"/>
</dbReference>
<dbReference type="Proteomes" id="UP000694240">
    <property type="component" value="Chromosome 4"/>
</dbReference>
<dbReference type="InterPro" id="IPR008271">
    <property type="entry name" value="Ser/Thr_kinase_AS"/>
</dbReference>
<feature type="compositionally biased region" description="Polar residues" evidence="10">
    <location>
        <begin position="612"/>
        <end position="636"/>
    </location>
</feature>
<evidence type="ECO:0000256" key="5">
    <source>
        <dbReference type="ARBA" id="ARBA00022801"/>
    </source>
</evidence>
<feature type="compositionally biased region" description="Basic and acidic residues" evidence="10">
    <location>
        <begin position="602"/>
        <end position="611"/>
    </location>
</feature>
<gene>
    <name evidence="13" type="ORF">ISN45_At04g017880</name>
</gene>
<evidence type="ECO:0000256" key="4">
    <source>
        <dbReference type="ARBA" id="ARBA00022741"/>
    </source>
</evidence>
<keyword evidence="4" id="KW-0547">Nucleotide-binding</keyword>
<feature type="domain" description="Protein kinase" evidence="11">
    <location>
        <begin position="401"/>
        <end position="856"/>
    </location>
</feature>
<sequence length="1939" mass="218295">MSENSEPRQLENSTAGRELIALSPTNSDGNDDLNYHLQAFELSRLLLSSGHPESVIDLSSKCTYFQGSPNLVKFLCSIPNSPISLAEDGFTVTLSPESPSTPASFACSLDLHENVMIEQFMDPRSLTLKHSRENAEQEELELMPLPKRSRNDGNDVNYSVIDSRPNDIRTVACGTMLGTILALESQASVFNLSASNRGIEAFVQDHQPGPQTSNASVDVNPTHRLEESKNDLPSPQEDGYYERPEIGGFQIADNQILIEEGDDKNKKDLFPKGEIQTDSVQSDPVASLMPTENELEPVQIVDDTEDLLVDDHTVDIVSTPDRELPLKPSATEANQDKSLVQKTLDQCKLPGNSKTYSCSPEIKHTRKSKVIQKRKQNFNTVRLKDQKDQAKHNTIPDFDSYTIVEEEGSGGYGIVYKATRKTDGTEFAIKCPHVGAQKYYVNNEIRMLERFGGKNCIIKHQGCLKNGDSDCIILEHLEHDRPDSLKREIDVYQLQWYGYCMFKALSSLHKQGVVHRDVKPGNFLFSRKTNKGYLIDFNLAMDLHQKYRRADKSKAASGLPTASKKHHTLVKSLDAVNRGTNKPSQKTLAPNSIKKAAGKTRARNDMTRWERLNSQGAEGSGLTSAKDVTSTRNNPSGEKRREPLPCHGRKALLDFLQETMSVPIPNHEVSSKAPTSMRKRVAALPGKAEKELLYLTPMPLCSNGRPEAGDVIEKKDGPCSGTKGFRAPEVCFRSLHQGPKIDVWSAGVTLLYLIMGRTPFTGDPEQNIKDIAQLRGSEELWEVAKLHNRESSFPKELYESRYLKGMELRKWCELNTKRREFLDVIPLSLLDLVDKCLTVNPRRRISAEDALKHDFFHPVHETLRNQMLLKQQSTVVADAFSLSSPMASSSSSPSSRRYDVFPSFSGVDVRKTFLSHLIEALDRRSINTFMDHGIVRSCIIADELISAIREARISIVIFSENYASSTWCLNELVEIHKCHKDKDLDQMVIPVFYGVDTSEVRKQIGEFGDVFKKTCEDKPEDQKQRWVKALTDISNLAGEDLRNGPSEAAMVVKIANDVSNKLFPLPKGFGDLVGIEDHIEAIKSILCLESEDARIMVGIWGQSGIGKSTIGRALFSQLSRQFHHRAFVTYKSTSGSDVSGMKLSWEKELLSEILGQKDIKIDHFGVVEQRLKHKKVLILLDDVDNLEFLKTLVGKAEWFGSGSRIIVITQDRQLLKAHEIDLVYEVKLPSQDLGLQMISQYAFGKDSPPDDFKALAFEVAELVGSLPLGLSVLGSSLKGRDKDEWVKMMPRLRNDSDDKIEETLRVCYDRLLDWDDCPLKSLPSTFKAEYLVKLIMKYSKLEKLWEGTLPLGSLKKMNLSGSKNLKEIPDLSLAINLEELDLAGCKSLVTLPSSIQNAIKLINLDMSDCKKLESFPTDLNLESLEYLDLTGCPNLRNSPAIKMGCSQERNEIEVEDCFWNKNLPGLDYLDCLTRCMPCEFRPEQLAFLNVRGYKHEKLWEDIQSLGSLEEMDLSESENLTEIPDLSKATKLESLILNNCKSLVTLPSTIGNLHRLVRFEMKECTGLEVLPTDVNLSSLMILDLSGCSSLRTFPLISTRIECLYLENTAIEEVPCCIEDFTRLTVLLMYCCQRLKTISPNIFRLTRLKLADFTDCRGVIKALSDATVVATMEDHVSCVPLSENIEYTCERFWDKLYRVAYLQEHFSFRNCFKLDRDARELILRSCFKPVALPGEEIPKYFTYRAYGDSLTVIVPQSSLSQYVLRFKACVVVEPLSKGKGFYPFLKVNVGFNGKQYQKSFSKDADLQFCKTDHLFFCSFKFESEMTFNDVEFKFCCSNRIKECGVRLMYVSQEENNQQTTRSEKRMRMTSGTSEEYINLAGDQIVADTGLAALNLELSLGQGEPSSSTSLEGEALCVDYMITEEQAEEIPVLYPVSDDEEL</sequence>
<dbReference type="Pfam" id="PF00931">
    <property type="entry name" value="NB-ARC"/>
    <property type="match status" value="1"/>
</dbReference>
<keyword evidence="3" id="KW-0677">Repeat</keyword>
<dbReference type="PROSITE" id="PS00108">
    <property type="entry name" value="PROTEIN_KINASE_ST"/>
    <property type="match status" value="1"/>
</dbReference>
<dbReference type="InterPro" id="IPR011713">
    <property type="entry name" value="Leu-rich_rpt_3"/>
</dbReference>
<keyword evidence="2" id="KW-0433">Leucine-rich repeat</keyword>
<dbReference type="GO" id="GO:0004672">
    <property type="term" value="F:protein kinase activity"/>
    <property type="evidence" value="ECO:0007669"/>
    <property type="project" value="InterPro"/>
</dbReference>
<evidence type="ECO:0000313" key="14">
    <source>
        <dbReference type="Proteomes" id="UP000694240"/>
    </source>
</evidence>
<dbReference type="SMART" id="SM00255">
    <property type="entry name" value="TIR"/>
    <property type="match status" value="1"/>
</dbReference>
<dbReference type="InterPro" id="IPR000157">
    <property type="entry name" value="TIR_dom"/>
</dbReference>
<reference evidence="13 14" key="1">
    <citation type="submission" date="2020-12" db="EMBL/GenBank/DDBJ databases">
        <title>Concerted genomic and epigenomic changes stabilize Arabidopsis allopolyploids.</title>
        <authorList>
            <person name="Chen Z."/>
        </authorList>
    </citation>
    <scope>NUCLEOTIDE SEQUENCE [LARGE SCALE GENOMIC DNA]</scope>
    <source>
        <strain evidence="13">Allo738</strain>
        <tissue evidence="13">Leaf</tissue>
    </source>
</reference>
<dbReference type="FunFam" id="3.30.200.20:FF:001320">
    <property type="entry name" value="Kinase like protein"/>
    <property type="match status" value="1"/>
</dbReference>
<dbReference type="InterPro" id="IPR045344">
    <property type="entry name" value="C-JID"/>
</dbReference>
<dbReference type="Pfam" id="PF07725">
    <property type="entry name" value="LRR_3"/>
    <property type="match status" value="2"/>
</dbReference>
<dbReference type="Pfam" id="PF00069">
    <property type="entry name" value="Pkinase"/>
    <property type="match status" value="2"/>
</dbReference>
<proteinExistence type="predicted"/>
<dbReference type="GO" id="GO:0043531">
    <property type="term" value="F:ADP binding"/>
    <property type="evidence" value="ECO:0007669"/>
    <property type="project" value="InterPro"/>
</dbReference>
<dbReference type="PROSITE" id="PS50104">
    <property type="entry name" value="TIR"/>
    <property type="match status" value="1"/>
</dbReference>
<evidence type="ECO:0000256" key="10">
    <source>
        <dbReference type="SAM" id="MobiDB-lite"/>
    </source>
</evidence>
<evidence type="ECO:0000256" key="9">
    <source>
        <dbReference type="ARBA" id="ARBA00047304"/>
    </source>
</evidence>
<dbReference type="EC" id="3.2.2.6" evidence="1"/>
<evidence type="ECO:0000259" key="12">
    <source>
        <dbReference type="PROSITE" id="PS50104"/>
    </source>
</evidence>
<feature type="compositionally biased region" description="Polar residues" evidence="10">
    <location>
        <begin position="578"/>
        <end position="590"/>
    </location>
</feature>
<keyword evidence="6" id="KW-0611">Plant defense</keyword>
<comment type="caution">
    <text evidence="13">The sequence shown here is derived from an EMBL/GenBank/DDBJ whole genome shotgun (WGS) entry which is preliminary data.</text>
</comment>
<evidence type="ECO:0000313" key="13">
    <source>
        <dbReference type="EMBL" id="KAG7616292.1"/>
    </source>
</evidence>
<feature type="region of interest" description="Disordered" evidence="10">
    <location>
        <begin position="552"/>
        <end position="646"/>
    </location>
</feature>
<evidence type="ECO:0000256" key="7">
    <source>
        <dbReference type="ARBA" id="ARBA00022840"/>
    </source>
</evidence>
<dbReference type="PROSITE" id="PS50011">
    <property type="entry name" value="PROTEIN_KINASE_DOM"/>
    <property type="match status" value="1"/>
</dbReference>
<name>A0A8T2E0M3_9BRAS</name>
<keyword evidence="7" id="KW-0067">ATP-binding</keyword>
<evidence type="ECO:0000259" key="11">
    <source>
        <dbReference type="PROSITE" id="PS50011"/>
    </source>
</evidence>
<dbReference type="GO" id="GO:0006952">
    <property type="term" value="P:defense response"/>
    <property type="evidence" value="ECO:0007669"/>
    <property type="project" value="UniProtKB-KW"/>
</dbReference>
<dbReference type="FunFam" id="3.40.50.300:FF:001002">
    <property type="entry name" value="Disease resistance protein (TIR-NBS-LRR class)"/>
    <property type="match status" value="1"/>
</dbReference>
<dbReference type="PANTHER" id="PTHR11017">
    <property type="entry name" value="LEUCINE-RICH REPEAT-CONTAINING PROTEIN"/>
    <property type="match status" value="1"/>
</dbReference>
<dbReference type="InterPro" id="IPR002182">
    <property type="entry name" value="NB-ARC"/>
</dbReference>
<protein>
    <recommendedName>
        <fullName evidence="1">ADP-ribosyl cyclase/cyclic ADP-ribose hydrolase</fullName>
        <ecNumber evidence="1">3.2.2.6</ecNumber>
    </recommendedName>
</protein>
<dbReference type="FunFam" id="1.10.510.10:FF:001725">
    <property type="entry name" value="Kinase like protein"/>
    <property type="match status" value="1"/>
</dbReference>
<evidence type="ECO:0000256" key="1">
    <source>
        <dbReference type="ARBA" id="ARBA00011982"/>
    </source>
</evidence>
<dbReference type="PANTHER" id="PTHR11017:SF274">
    <property type="entry name" value="ADP-RIBOSYL CYCLASE_CYCLIC ADP-RIBOSE HYDROLASE-RELATED"/>
    <property type="match status" value="1"/>
</dbReference>
<dbReference type="GO" id="GO:0061809">
    <property type="term" value="F:NAD+ nucleosidase activity, cyclic ADP-ribose generating"/>
    <property type="evidence" value="ECO:0007669"/>
    <property type="project" value="UniProtKB-EC"/>
</dbReference>
<dbReference type="FunFam" id="1.10.8.430:FF:000002">
    <property type="entry name" value="Disease resistance protein (TIR-NBS-LRR class)"/>
    <property type="match status" value="1"/>
</dbReference>
<evidence type="ECO:0000256" key="8">
    <source>
        <dbReference type="ARBA" id="ARBA00023027"/>
    </source>
</evidence>
<dbReference type="Pfam" id="PF20160">
    <property type="entry name" value="C-JID"/>
    <property type="match status" value="1"/>
</dbReference>
<keyword evidence="14" id="KW-1185">Reference proteome</keyword>
<dbReference type="FunFam" id="3.80.10.10:FF:000359">
    <property type="entry name" value="Disease resistance protein (TIR-NBS-LRR class) family"/>
    <property type="match status" value="2"/>
</dbReference>
<evidence type="ECO:0000256" key="6">
    <source>
        <dbReference type="ARBA" id="ARBA00022821"/>
    </source>
</evidence>
<organism evidence="13 14">
    <name type="scientific">Arabidopsis thaliana x Arabidopsis arenosa</name>
    <dbReference type="NCBI Taxonomy" id="1240361"/>
    <lineage>
        <taxon>Eukaryota</taxon>
        <taxon>Viridiplantae</taxon>
        <taxon>Streptophyta</taxon>
        <taxon>Embryophyta</taxon>
        <taxon>Tracheophyta</taxon>
        <taxon>Spermatophyta</taxon>
        <taxon>Magnoliopsida</taxon>
        <taxon>eudicotyledons</taxon>
        <taxon>Gunneridae</taxon>
        <taxon>Pentapetalae</taxon>
        <taxon>rosids</taxon>
        <taxon>malvids</taxon>
        <taxon>Brassicales</taxon>
        <taxon>Brassicaceae</taxon>
        <taxon>Camelineae</taxon>
        <taxon>Arabidopsis</taxon>
    </lineage>
</organism>
<dbReference type="EMBL" id="JAEFBK010000004">
    <property type="protein sequence ID" value="KAG7616292.1"/>
    <property type="molecule type" value="Genomic_DNA"/>
</dbReference>
<dbReference type="GO" id="GO:0007165">
    <property type="term" value="P:signal transduction"/>
    <property type="evidence" value="ECO:0007669"/>
    <property type="project" value="InterPro"/>
</dbReference>
<dbReference type="GO" id="GO:0005524">
    <property type="term" value="F:ATP binding"/>
    <property type="evidence" value="ECO:0007669"/>
    <property type="project" value="UniProtKB-KW"/>
</dbReference>
<keyword evidence="8" id="KW-0520">NAD</keyword>
<keyword evidence="13" id="KW-0675">Receptor</keyword>
<dbReference type="InterPro" id="IPR044974">
    <property type="entry name" value="Disease_R_plants"/>
</dbReference>
<dbReference type="InterPro" id="IPR003593">
    <property type="entry name" value="AAA+_ATPase"/>
</dbReference>
<evidence type="ECO:0000256" key="2">
    <source>
        <dbReference type="ARBA" id="ARBA00022614"/>
    </source>
</evidence>
<keyword evidence="5" id="KW-0378">Hydrolase</keyword>